<dbReference type="InterPro" id="IPR002625">
    <property type="entry name" value="Smr_dom"/>
</dbReference>
<feature type="domain" description="Smr" evidence="3">
    <location>
        <begin position="600"/>
        <end position="676"/>
    </location>
</feature>
<feature type="region of interest" description="Disordered" evidence="2">
    <location>
        <begin position="236"/>
        <end position="438"/>
    </location>
</feature>
<dbReference type="GO" id="GO:0005634">
    <property type="term" value="C:nucleus"/>
    <property type="evidence" value="ECO:0007669"/>
    <property type="project" value="TreeGrafter"/>
</dbReference>
<evidence type="ECO:0000256" key="1">
    <source>
        <dbReference type="SAM" id="Coils"/>
    </source>
</evidence>
<evidence type="ECO:0000313" key="5">
    <source>
        <dbReference type="Proteomes" id="UP000030669"/>
    </source>
</evidence>
<dbReference type="PANTHER" id="PTHR46535">
    <property type="entry name" value="NEDD4-BINDING PROTEIN 2"/>
    <property type="match status" value="1"/>
</dbReference>
<gene>
    <name evidence="4" type="ORF">GLOTRDRAFT_137404</name>
</gene>
<sequence>MSSMENLLAIGLGLGLRVVVDYGSRHNVKLTGTLVGLWEGAVLHHFLDKTPLSWDPYVAFGFRVFVDLIVTTNLPRLAITLMWASLTMMLADLGTRKTWYEYLAKFVYRRYRRVRRAVKRLAVPAVRLPIPPIPLPKPPVPSRVRFYTITTTPSQTSSTPPVPIPPPGAVPVVTSPPRRHVPGQYTDTGSESSSVHNDLPTDTSTPGPSPPSADGPSQEETPVLRIFPSSMMTPPLENELVRLPGPDPDRTPTTSMSALPPVAGPSSIPPPIISPPNDWEIERPEPTPVDVPPIGDIPEIHPVEEPERRNAPPSRPASSIHPPAEPDREYVHVQMPPLHDIPDMERQRSESQPSLRVRAPEAKQVPELTPVPISNLRNIPDLPSTSEEELIKKPAPSNEYPDEKARERFPGERYPEDEENQPVASTSRLQTDLPHLPAPVRFNPDFDLFGEGWDNLGTPPPPFKERASYIETIPSQPSQPEQASYMESIPSQPSQRPERSPTHLTTATASPGPSPLSGGSRNSIIARADLLRDQALAEERERDRLRRERQEALDEGRPNLALLYKYQIEQADERIRKLHQKAARRYFLAHNQTPLPTRTIDVHRLRVPEAVRETEKAVREALVTDAREVRVITGRGNHSVNKMPVLKMALLKHLQSNHFPTRVDPSNPGVLIVDIPEEELPSDLPDFRNS</sequence>
<dbReference type="Proteomes" id="UP000030669">
    <property type="component" value="Unassembled WGS sequence"/>
</dbReference>
<dbReference type="Pfam" id="PF01713">
    <property type="entry name" value="Smr"/>
    <property type="match status" value="1"/>
</dbReference>
<dbReference type="AlphaFoldDB" id="S7QC54"/>
<dbReference type="KEGG" id="gtr:GLOTRDRAFT_137404"/>
<dbReference type="RefSeq" id="XP_007864124.1">
    <property type="nucleotide sequence ID" value="XM_007865933.1"/>
</dbReference>
<evidence type="ECO:0000259" key="3">
    <source>
        <dbReference type="PROSITE" id="PS50828"/>
    </source>
</evidence>
<dbReference type="OMA" id="AMADYHI"/>
<dbReference type="EMBL" id="KB469299">
    <property type="protein sequence ID" value="EPQ56943.1"/>
    <property type="molecule type" value="Genomic_DNA"/>
</dbReference>
<protein>
    <recommendedName>
        <fullName evidence="3">Smr domain-containing protein</fullName>
    </recommendedName>
</protein>
<dbReference type="PANTHER" id="PTHR46535:SF1">
    <property type="entry name" value="NEDD4-BINDING PROTEIN 2"/>
    <property type="match status" value="1"/>
</dbReference>
<dbReference type="OrthoDB" id="3231855at2759"/>
<dbReference type="InterPro" id="IPR036063">
    <property type="entry name" value="Smr_dom_sf"/>
</dbReference>
<dbReference type="GeneID" id="19303750"/>
<dbReference type="STRING" id="670483.S7QC54"/>
<feature type="compositionally biased region" description="Basic and acidic residues" evidence="2">
    <location>
        <begin position="340"/>
        <end position="349"/>
    </location>
</feature>
<dbReference type="SMART" id="SM00463">
    <property type="entry name" value="SMR"/>
    <property type="match status" value="1"/>
</dbReference>
<name>S7QC54_GLOTA</name>
<dbReference type="eggNOG" id="KOG2401">
    <property type="taxonomic scope" value="Eukaryota"/>
</dbReference>
<feature type="compositionally biased region" description="Basic and acidic residues" evidence="2">
    <location>
        <begin position="298"/>
        <end position="310"/>
    </location>
</feature>
<feature type="compositionally biased region" description="Pro residues" evidence="2">
    <location>
        <begin position="160"/>
        <end position="169"/>
    </location>
</feature>
<feature type="coiled-coil region" evidence="1">
    <location>
        <begin position="528"/>
        <end position="555"/>
    </location>
</feature>
<evidence type="ECO:0000313" key="4">
    <source>
        <dbReference type="EMBL" id="EPQ56943.1"/>
    </source>
</evidence>
<feature type="compositionally biased region" description="Low complexity" evidence="2">
    <location>
        <begin position="504"/>
        <end position="520"/>
    </location>
</feature>
<dbReference type="Gene3D" id="3.30.1370.110">
    <property type="match status" value="1"/>
</dbReference>
<dbReference type="SUPFAM" id="SSF160443">
    <property type="entry name" value="SMR domain-like"/>
    <property type="match status" value="1"/>
</dbReference>
<dbReference type="InterPro" id="IPR052772">
    <property type="entry name" value="Endo/PolyKinase_Domain-Protein"/>
</dbReference>
<dbReference type="PROSITE" id="PS50828">
    <property type="entry name" value="SMR"/>
    <property type="match status" value="1"/>
</dbReference>
<feature type="region of interest" description="Disordered" evidence="2">
    <location>
        <begin position="151"/>
        <end position="220"/>
    </location>
</feature>
<dbReference type="GO" id="GO:0004519">
    <property type="term" value="F:endonuclease activity"/>
    <property type="evidence" value="ECO:0007669"/>
    <property type="project" value="TreeGrafter"/>
</dbReference>
<feature type="compositionally biased region" description="Polar residues" evidence="2">
    <location>
        <begin position="185"/>
        <end position="196"/>
    </location>
</feature>
<accession>S7QC54</accession>
<organism evidence="4 5">
    <name type="scientific">Gloeophyllum trabeum (strain ATCC 11539 / FP-39264 / Madison 617)</name>
    <name type="common">Brown rot fungus</name>
    <dbReference type="NCBI Taxonomy" id="670483"/>
    <lineage>
        <taxon>Eukaryota</taxon>
        <taxon>Fungi</taxon>
        <taxon>Dikarya</taxon>
        <taxon>Basidiomycota</taxon>
        <taxon>Agaricomycotina</taxon>
        <taxon>Agaricomycetes</taxon>
        <taxon>Gloeophyllales</taxon>
        <taxon>Gloeophyllaceae</taxon>
        <taxon>Gloeophyllum</taxon>
    </lineage>
</organism>
<feature type="compositionally biased region" description="Basic and acidic residues" evidence="2">
    <location>
        <begin position="401"/>
        <end position="414"/>
    </location>
</feature>
<keyword evidence="1" id="KW-0175">Coiled coil</keyword>
<feature type="region of interest" description="Disordered" evidence="2">
    <location>
        <begin position="475"/>
        <end position="521"/>
    </location>
</feature>
<dbReference type="HOGENOM" id="CLU_350231_0_0_1"/>
<proteinExistence type="predicted"/>
<evidence type="ECO:0000256" key="2">
    <source>
        <dbReference type="SAM" id="MobiDB-lite"/>
    </source>
</evidence>
<reference evidence="4 5" key="1">
    <citation type="journal article" date="2012" name="Science">
        <title>The Paleozoic origin of enzymatic lignin decomposition reconstructed from 31 fungal genomes.</title>
        <authorList>
            <person name="Floudas D."/>
            <person name="Binder M."/>
            <person name="Riley R."/>
            <person name="Barry K."/>
            <person name="Blanchette R.A."/>
            <person name="Henrissat B."/>
            <person name="Martinez A.T."/>
            <person name="Otillar R."/>
            <person name="Spatafora J.W."/>
            <person name="Yadav J.S."/>
            <person name="Aerts A."/>
            <person name="Benoit I."/>
            <person name="Boyd A."/>
            <person name="Carlson A."/>
            <person name="Copeland A."/>
            <person name="Coutinho P.M."/>
            <person name="de Vries R.P."/>
            <person name="Ferreira P."/>
            <person name="Findley K."/>
            <person name="Foster B."/>
            <person name="Gaskell J."/>
            <person name="Glotzer D."/>
            <person name="Gorecki P."/>
            <person name="Heitman J."/>
            <person name="Hesse C."/>
            <person name="Hori C."/>
            <person name="Igarashi K."/>
            <person name="Jurgens J.A."/>
            <person name="Kallen N."/>
            <person name="Kersten P."/>
            <person name="Kohler A."/>
            <person name="Kuees U."/>
            <person name="Kumar T.K.A."/>
            <person name="Kuo A."/>
            <person name="LaButti K."/>
            <person name="Larrondo L.F."/>
            <person name="Lindquist E."/>
            <person name="Ling A."/>
            <person name="Lombard V."/>
            <person name="Lucas S."/>
            <person name="Lundell T."/>
            <person name="Martin R."/>
            <person name="McLaughlin D.J."/>
            <person name="Morgenstern I."/>
            <person name="Morin E."/>
            <person name="Murat C."/>
            <person name="Nagy L.G."/>
            <person name="Nolan M."/>
            <person name="Ohm R.A."/>
            <person name="Patyshakuliyeva A."/>
            <person name="Rokas A."/>
            <person name="Ruiz-Duenas F.J."/>
            <person name="Sabat G."/>
            <person name="Salamov A."/>
            <person name="Samejima M."/>
            <person name="Schmutz J."/>
            <person name="Slot J.C."/>
            <person name="St John F."/>
            <person name="Stenlid J."/>
            <person name="Sun H."/>
            <person name="Sun S."/>
            <person name="Syed K."/>
            <person name="Tsang A."/>
            <person name="Wiebenga A."/>
            <person name="Young D."/>
            <person name="Pisabarro A."/>
            <person name="Eastwood D.C."/>
            <person name="Martin F."/>
            <person name="Cullen D."/>
            <person name="Grigoriev I.V."/>
            <person name="Hibbett D.S."/>
        </authorList>
    </citation>
    <scope>NUCLEOTIDE SEQUENCE [LARGE SCALE GENOMIC DNA]</scope>
    <source>
        <strain evidence="4 5">ATCC 11539</strain>
    </source>
</reference>
<keyword evidence="5" id="KW-1185">Reference proteome</keyword>